<evidence type="ECO:0000313" key="4">
    <source>
        <dbReference type="Proteomes" id="UP001497525"/>
    </source>
</evidence>
<evidence type="ECO:0000313" key="3">
    <source>
        <dbReference type="EMBL" id="CAL5132965.1"/>
    </source>
</evidence>
<organism evidence="3 4">
    <name type="scientific">Calicophoron daubneyi</name>
    <name type="common">Rumen fluke</name>
    <name type="synonym">Paramphistomum daubneyi</name>
    <dbReference type="NCBI Taxonomy" id="300641"/>
    <lineage>
        <taxon>Eukaryota</taxon>
        <taxon>Metazoa</taxon>
        <taxon>Spiralia</taxon>
        <taxon>Lophotrochozoa</taxon>
        <taxon>Platyhelminthes</taxon>
        <taxon>Trematoda</taxon>
        <taxon>Digenea</taxon>
        <taxon>Plagiorchiida</taxon>
        <taxon>Pronocephalata</taxon>
        <taxon>Paramphistomoidea</taxon>
        <taxon>Paramphistomidae</taxon>
        <taxon>Calicophoron</taxon>
    </lineage>
</organism>
<dbReference type="SUPFAM" id="SSF47473">
    <property type="entry name" value="EF-hand"/>
    <property type="match status" value="1"/>
</dbReference>
<name>A0AAV2T749_CALDB</name>
<dbReference type="Proteomes" id="UP001497525">
    <property type="component" value="Unassembled WGS sequence"/>
</dbReference>
<keyword evidence="1" id="KW-0106">Calcium</keyword>
<dbReference type="SMART" id="SM00054">
    <property type="entry name" value="EFh"/>
    <property type="match status" value="1"/>
</dbReference>
<dbReference type="AlphaFoldDB" id="A0AAV2T749"/>
<sequence>MNLFVLISIPPICFRKEDIKQIFSEVDKDNSGLISASEFDEYIKSGKCHLDKATVDKIKNAIEKAKDSELNLDGFIQVLSG</sequence>
<dbReference type="Gene3D" id="1.10.238.10">
    <property type="entry name" value="EF-hand"/>
    <property type="match status" value="1"/>
</dbReference>
<dbReference type="InterPro" id="IPR018247">
    <property type="entry name" value="EF_Hand_1_Ca_BS"/>
</dbReference>
<dbReference type="PROSITE" id="PS00018">
    <property type="entry name" value="EF_HAND_1"/>
    <property type="match status" value="1"/>
</dbReference>
<dbReference type="Pfam" id="PF13499">
    <property type="entry name" value="EF-hand_7"/>
    <property type="match status" value="1"/>
</dbReference>
<protein>
    <recommendedName>
        <fullName evidence="2">EF-hand domain-containing protein</fullName>
    </recommendedName>
</protein>
<dbReference type="GO" id="GO:0005509">
    <property type="term" value="F:calcium ion binding"/>
    <property type="evidence" value="ECO:0007669"/>
    <property type="project" value="InterPro"/>
</dbReference>
<evidence type="ECO:0000256" key="1">
    <source>
        <dbReference type="ARBA" id="ARBA00022837"/>
    </source>
</evidence>
<proteinExistence type="predicted"/>
<dbReference type="EMBL" id="CAXLJL010000145">
    <property type="protein sequence ID" value="CAL5132965.1"/>
    <property type="molecule type" value="Genomic_DNA"/>
</dbReference>
<accession>A0AAV2T749</accession>
<evidence type="ECO:0000259" key="2">
    <source>
        <dbReference type="PROSITE" id="PS50222"/>
    </source>
</evidence>
<dbReference type="InterPro" id="IPR011992">
    <property type="entry name" value="EF-hand-dom_pair"/>
</dbReference>
<gene>
    <name evidence="3" type="ORF">CDAUBV1_LOCUS5838</name>
</gene>
<dbReference type="InterPro" id="IPR002048">
    <property type="entry name" value="EF_hand_dom"/>
</dbReference>
<reference evidence="3" key="1">
    <citation type="submission" date="2024-06" db="EMBL/GenBank/DDBJ databases">
        <authorList>
            <person name="Liu X."/>
            <person name="Lenzi L."/>
            <person name="Haldenby T S."/>
            <person name="Uol C."/>
        </authorList>
    </citation>
    <scope>NUCLEOTIDE SEQUENCE</scope>
</reference>
<comment type="caution">
    <text evidence="3">The sequence shown here is derived from an EMBL/GenBank/DDBJ whole genome shotgun (WGS) entry which is preliminary data.</text>
</comment>
<dbReference type="PROSITE" id="PS50222">
    <property type="entry name" value="EF_HAND_2"/>
    <property type="match status" value="1"/>
</dbReference>
<feature type="domain" description="EF-hand" evidence="2">
    <location>
        <begin position="14"/>
        <end position="49"/>
    </location>
</feature>